<keyword evidence="1" id="KW-0147">Chitin-binding</keyword>
<name>A0ABY6UJZ6_BIOOC</name>
<sequence>MIHSFLLSAFLTLAAVVHSYPAQYPKVTVHDLTSRSAVQLAPRQEVCPFGDQSTVSFEFHASGANSTHEFVQDALQGLESYFEEPDNCLKEMITINVFDLTIASFIGKGVAKSAVKPIFSQLKEKISSLSMVHGTTLQLCGNGRTSEHTIGITIDTSGDATATEKIQRAWGRGECAGVSGLVTSTLQISIEEAAVTKTNQV</sequence>
<comment type="caution">
    <text evidence="4">The sequence shown here is derived from an EMBL/GenBank/DDBJ whole genome shotgun (WGS) entry which is preliminary data.</text>
</comment>
<organism evidence="4 5">
    <name type="scientific">Bionectria ochroleuca</name>
    <name type="common">Gliocladium roseum</name>
    <dbReference type="NCBI Taxonomy" id="29856"/>
    <lineage>
        <taxon>Eukaryota</taxon>
        <taxon>Fungi</taxon>
        <taxon>Dikarya</taxon>
        <taxon>Ascomycota</taxon>
        <taxon>Pezizomycotina</taxon>
        <taxon>Sordariomycetes</taxon>
        <taxon>Hypocreomycetidae</taxon>
        <taxon>Hypocreales</taxon>
        <taxon>Bionectriaceae</taxon>
        <taxon>Clonostachys</taxon>
    </lineage>
</organism>
<evidence type="ECO:0000256" key="2">
    <source>
        <dbReference type="ARBA" id="ARBA00023026"/>
    </source>
</evidence>
<dbReference type="EMBL" id="CABFNS010000833">
    <property type="protein sequence ID" value="VUC31589.1"/>
    <property type="molecule type" value="Genomic_DNA"/>
</dbReference>
<dbReference type="PANTHER" id="PTHR47700:SF2">
    <property type="entry name" value="CHITINASE"/>
    <property type="match status" value="1"/>
</dbReference>
<dbReference type="PANTHER" id="PTHR47700">
    <property type="entry name" value="V CHITINASE, PUTATIVE (AFU_ORTHOLOGUE AFUA_6G13720)-RELATED"/>
    <property type="match status" value="1"/>
</dbReference>
<proteinExistence type="predicted"/>
<dbReference type="InterPro" id="IPR053214">
    <property type="entry name" value="LysM12-like"/>
</dbReference>
<keyword evidence="2" id="KW-0843">Virulence</keyword>
<gene>
    <name evidence="4" type="ORF">CLO192961_LOCUS305586</name>
</gene>
<evidence type="ECO:0000313" key="4">
    <source>
        <dbReference type="EMBL" id="VUC31589.1"/>
    </source>
</evidence>
<feature type="signal peptide" evidence="3">
    <location>
        <begin position="1"/>
        <end position="19"/>
    </location>
</feature>
<dbReference type="Proteomes" id="UP000766486">
    <property type="component" value="Unassembled WGS sequence"/>
</dbReference>
<accession>A0ABY6UJZ6</accession>
<evidence type="ECO:0008006" key="6">
    <source>
        <dbReference type="Google" id="ProtNLM"/>
    </source>
</evidence>
<evidence type="ECO:0000256" key="3">
    <source>
        <dbReference type="SAM" id="SignalP"/>
    </source>
</evidence>
<keyword evidence="5" id="KW-1185">Reference proteome</keyword>
<reference evidence="4 5" key="1">
    <citation type="submission" date="2019-06" db="EMBL/GenBank/DDBJ databases">
        <authorList>
            <person name="Broberg M."/>
        </authorList>
    </citation>
    <scope>NUCLEOTIDE SEQUENCE [LARGE SCALE GENOMIC DNA]</scope>
</reference>
<protein>
    <recommendedName>
        <fullName evidence="6">Ecp2 effector protein domain-containing protein</fullName>
    </recommendedName>
</protein>
<feature type="chain" id="PRO_5046840737" description="Ecp2 effector protein domain-containing protein" evidence="3">
    <location>
        <begin position="20"/>
        <end position="201"/>
    </location>
</feature>
<keyword evidence="3" id="KW-0732">Signal</keyword>
<evidence type="ECO:0000313" key="5">
    <source>
        <dbReference type="Proteomes" id="UP000766486"/>
    </source>
</evidence>
<evidence type="ECO:0000256" key="1">
    <source>
        <dbReference type="ARBA" id="ARBA00022669"/>
    </source>
</evidence>